<dbReference type="InterPro" id="IPR013103">
    <property type="entry name" value="RVT_2"/>
</dbReference>
<reference evidence="3 4" key="1">
    <citation type="submission" date="2021-11" db="EMBL/GenBank/DDBJ databases">
        <authorList>
            <person name="Islam A."/>
            <person name="Islam S."/>
            <person name="Flora M.S."/>
            <person name="Rahman M."/>
            <person name="Ziaur R.M."/>
            <person name="Epstein J.H."/>
            <person name="Hassan M."/>
            <person name="Klassen M."/>
            <person name="Woodard K."/>
            <person name="Webb A."/>
            <person name="Webby R.J."/>
            <person name="El Zowalaty M.E."/>
        </authorList>
    </citation>
    <scope>NUCLEOTIDE SEQUENCE [LARGE SCALE GENOMIC DNA]</scope>
    <source>
        <strain evidence="3">Pbs1</strain>
    </source>
</reference>
<feature type="compositionally biased region" description="Basic and acidic residues" evidence="1">
    <location>
        <begin position="36"/>
        <end position="45"/>
    </location>
</feature>
<feature type="domain" description="Reverse transcriptase Ty1/copia-type" evidence="2">
    <location>
        <begin position="111"/>
        <end position="243"/>
    </location>
</feature>
<protein>
    <recommendedName>
        <fullName evidence="2">Reverse transcriptase Ty1/copia-type domain-containing protein</fullName>
    </recommendedName>
</protein>
<evidence type="ECO:0000256" key="1">
    <source>
        <dbReference type="SAM" id="MobiDB-lite"/>
    </source>
</evidence>
<accession>A0ABN8D5M5</accession>
<keyword evidence="4" id="KW-1185">Reference proteome</keyword>
<gene>
    <name evidence="3" type="ORF">PBS001_LOCUS6721</name>
</gene>
<name>A0ABN8D5M5_9STRA</name>
<evidence type="ECO:0000313" key="4">
    <source>
        <dbReference type="Proteomes" id="UP001158986"/>
    </source>
</evidence>
<evidence type="ECO:0000259" key="2">
    <source>
        <dbReference type="Pfam" id="PF07727"/>
    </source>
</evidence>
<dbReference type="Proteomes" id="UP001158986">
    <property type="component" value="Unassembled WGS sequence"/>
</dbReference>
<organism evidence="3 4">
    <name type="scientific">Peronospora belbahrii</name>
    <dbReference type="NCBI Taxonomy" id="622444"/>
    <lineage>
        <taxon>Eukaryota</taxon>
        <taxon>Sar</taxon>
        <taxon>Stramenopiles</taxon>
        <taxon>Oomycota</taxon>
        <taxon>Peronosporomycetes</taxon>
        <taxon>Peronosporales</taxon>
        <taxon>Peronosporaceae</taxon>
        <taxon>Peronospora</taxon>
    </lineage>
</organism>
<proteinExistence type="predicted"/>
<dbReference type="Pfam" id="PF07727">
    <property type="entry name" value="RVT_2"/>
    <property type="match status" value="1"/>
</dbReference>
<feature type="compositionally biased region" description="Polar residues" evidence="1">
    <location>
        <begin position="1"/>
        <end position="13"/>
    </location>
</feature>
<dbReference type="EMBL" id="CAKLCB010000338">
    <property type="protein sequence ID" value="CAH0520229.1"/>
    <property type="molecule type" value="Genomic_DNA"/>
</dbReference>
<sequence length="274" mass="30898">MEYQQTVKRTNCSSDEDAADRPPRTVRQRPGLDISSEPKNDSPRQEEEDDEGIGQIDSACVLRASANAVEAAVELSEPSTFEAAVTGPDQVHWRKATHAELESMQLRGVFLAAKLPNGQRANGTKWVFKIKRKADESIEKYKARLVAKGFCSKYRIDYTETFSPVVKYVTLRIVIAVAKHFGWTLDQLDVVTAFLYGVMKEQVFCVIPEGGELDGDFDCLQFVKAIYGLKQALRVWNKTFGKCVFHWISSVRLRPMSLHQDYGRPVRINFGLCG</sequence>
<comment type="caution">
    <text evidence="3">The sequence shown here is derived from an EMBL/GenBank/DDBJ whole genome shotgun (WGS) entry which is preliminary data.</text>
</comment>
<dbReference type="InterPro" id="IPR043502">
    <property type="entry name" value="DNA/RNA_pol_sf"/>
</dbReference>
<dbReference type="SUPFAM" id="SSF56672">
    <property type="entry name" value="DNA/RNA polymerases"/>
    <property type="match status" value="1"/>
</dbReference>
<feature type="region of interest" description="Disordered" evidence="1">
    <location>
        <begin position="1"/>
        <end position="53"/>
    </location>
</feature>
<evidence type="ECO:0000313" key="3">
    <source>
        <dbReference type="EMBL" id="CAH0520229.1"/>
    </source>
</evidence>